<dbReference type="Pfam" id="PF02687">
    <property type="entry name" value="FtsX"/>
    <property type="match status" value="2"/>
</dbReference>
<feature type="domain" description="ABC3 transporter permease C-terminal" evidence="7">
    <location>
        <begin position="696"/>
        <end position="805"/>
    </location>
</feature>
<feature type="transmembrane region" description="Helical" evidence="6">
    <location>
        <begin position="779"/>
        <end position="797"/>
    </location>
</feature>
<evidence type="ECO:0000256" key="2">
    <source>
        <dbReference type="ARBA" id="ARBA00022475"/>
    </source>
</evidence>
<evidence type="ECO:0000256" key="3">
    <source>
        <dbReference type="ARBA" id="ARBA00022692"/>
    </source>
</evidence>
<feature type="transmembrane region" description="Helical" evidence="6">
    <location>
        <begin position="349"/>
        <end position="372"/>
    </location>
</feature>
<feature type="transmembrane region" description="Helical" evidence="6">
    <location>
        <begin position="21"/>
        <end position="41"/>
    </location>
</feature>
<dbReference type="InterPro" id="IPR003838">
    <property type="entry name" value="ABC3_permease_C"/>
</dbReference>
<protein>
    <submittedName>
        <fullName evidence="9">ABC transporter permease</fullName>
    </submittedName>
</protein>
<dbReference type="InterPro" id="IPR050250">
    <property type="entry name" value="Macrolide_Exporter_MacB"/>
</dbReference>
<accession>A0ABT5XUL6</accession>
<feature type="transmembrane region" description="Helical" evidence="6">
    <location>
        <begin position="392"/>
        <end position="416"/>
    </location>
</feature>
<name>A0ABT5XUL6_9FLAO</name>
<keyword evidence="3 6" id="KW-0812">Transmembrane</keyword>
<dbReference type="Pfam" id="PF12704">
    <property type="entry name" value="MacB_PCD"/>
    <property type="match status" value="1"/>
</dbReference>
<gene>
    <name evidence="9" type="ORF">PY092_01855</name>
</gene>
<dbReference type="PANTHER" id="PTHR30572:SF18">
    <property type="entry name" value="ABC-TYPE MACROLIDE FAMILY EXPORT SYSTEM PERMEASE COMPONENT 2"/>
    <property type="match status" value="1"/>
</dbReference>
<evidence type="ECO:0000259" key="7">
    <source>
        <dbReference type="Pfam" id="PF02687"/>
    </source>
</evidence>
<keyword evidence="4 6" id="KW-1133">Transmembrane helix</keyword>
<feature type="transmembrane region" description="Helical" evidence="6">
    <location>
        <begin position="745"/>
        <end position="764"/>
    </location>
</feature>
<reference evidence="9 10" key="1">
    <citation type="submission" date="2023-03" db="EMBL/GenBank/DDBJ databases">
        <title>Muricauda XX sp. nov. and Muricauda XXX sp. nov., two novel species isolated from Okinawa Trough.</title>
        <authorList>
            <person name="Cao W."/>
            <person name="Deng X."/>
        </authorList>
    </citation>
    <scope>NUCLEOTIDE SEQUENCE [LARGE SCALE GENOMIC DNA]</scope>
    <source>
        <strain evidence="9 10">334s03</strain>
    </source>
</reference>
<sequence>MLKKHLITALRQLQRKRLFTALNIFGLAIGISVCWGIYRIVSYEYSYDQNLAQKENIYRVVSGFIFDEKEDYNGGASKPLYQGIREQMDGLEHVVPVFEKSYQNVEVKKPSGNILNFGEQRNIAAIDSAYFKMLNYHWLAGTESSFFDNPNSVVLTESRAKQYFPGKAPNEILDRTIIYYGYRDTIPKTVTGVVADFEQPSEFTTKEFFPLEHIAYNLNTWTNTNGSDRLYLQLNEASSPAIIAKQVDAIIQQKTKEWRVESESTFEFNRWIELLPLSESHFSTHISEGKIRKANKPVLYGLMGMALFLLLLACVNYINLSIAGIPQRAKEIGVRKTLGGNKFQLISQFLLETLVTTLLAAILSMILIKLDFWLLRGIIPPEISPFTEVLEFVLFISAISILIAFLAGLYPGWLIARVNAINVFRNTSLRTKNNKGFNLQKALIVFQFVIALVFITSSLVIGKQLHYSLTSDMGFDKDAVVLAPIPFKYILDDNYNGKQFALYEELKAISGIQSISLGEAPLEGGHSSSQYEYAEDGNPTINRQVSRKWVDTSYLDLYNLKLLAGRNLHSSEKPKEFVINETAVKAFGFDSPQDALGKLIGQKGEKMPIVGVVNDFHMRDFYSTIDPMAFQMEKDNLYNFNIKLAGNSAEWSTTLKKIEQKWYQFYPSDSFSYTFYDDSIAQLYQQEQQLATLVNLATIIAIFISCLGLFGLAVLTAFQRTKEIGIRKVMGASVEGIVGLLSKEYIFLVTLALVIASPIAWFFMDKWLQKFAYRIEIEWWMFVAAGFSALAIALLTVSTQAIKAAIATPVQSLRDE</sequence>
<evidence type="ECO:0000256" key="5">
    <source>
        <dbReference type="ARBA" id="ARBA00023136"/>
    </source>
</evidence>
<dbReference type="PANTHER" id="PTHR30572">
    <property type="entry name" value="MEMBRANE COMPONENT OF TRANSPORTER-RELATED"/>
    <property type="match status" value="1"/>
</dbReference>
<evidence type="ECO:0000259" key="8">
    <source>
        <dbReference type="Pfam" id="PF12704"/>
    </source>
</evidence>
<organism evidence="9 10">
    <name type="scientific">Flagellimonas yonaguniensis</name>
    <dbReference type="NCBI Taxonomy" id="3031325"/>
    <lineage>
        <taxon>Bacteria</taxon>
        <taxon>Pseudomonadati</taxon>
        <taxon>Bacteroidota</taxon>
        <taxon>Flavobacteriia</taxon>
        <taxon>Flavobacteriales</taxon>
        <taxon>Flavobacteriaceae</taxon>
        <taxon>Flagellimonas</taxon>
    </lineage>
</organism>
<dbReference type="InterPro" id="IPR025857">
    <property type="entry name" value="MacB_PCD"/>
</dbReference>
<feature type="transmembrane region" description="Helical" evidence="6">
    <location>
        <begin position="437"/>
        <end position="461"/>
    </location>
</feature>
<evidence type="ECO:0000256" key="4">
    <source>
        <dbReference type="ARBA" id="ARBA00022989"/>
    </source>
</evidence>
<dbReference type="RefSeq" id="WP_275614155.1">
    <property type="nucleotide sequence ID" value="NZ_JARFVB010000001.1"/>
</dbReference>
<comment type="subcellular location">
    <subcellularLocation>
        <location evidence="1">Cell membrane</location>
        <topology evidence="1">Multi-pass membrane protein</topology>
    </subcellularLocation>
</comment>
<feature type="domain" description="ABC3 transporter permease C-terminal" evidence="7">
    <location>
        <begin position="305"/>
        <end position="419"/>
    </location>
</feature>
<dbReference type="Proteomes" id="UP001221366">
    <property type="component" value="Unassembled WGS sequence"/>
</dbReference>
<feature type="transmembrane region" description="Helical" evidence="6">
    <location>
        <begin position="693"/>
        <end position="718"/>
    </location>
</feature>
<evidence type="ECO:0000313" key="9">
    <source>
        <dbReference type="EMBL" id="MDF0714878.1"/>
    </source>
</evidence>
<evidence type="ECO:0000313" key="10">
    <source>
        <dbReference type="Proteomes" id="UP001221366"/>
    </source>
</evidence>
<evidence type="ECO:0000256" key="6">
    <source>
        <dbReference type="SAM" id="Phobius"/>
    </source>
</evidence>
<feature type="transmembrane region" description="Helical" evidence="6">
    <location>
        <begin position="298"/>
        <end position="320"/>
    </location>
</feature>
<proteinExistence type="predicted"/>
<feature type="domain" description="MacB-like periplasmic core" evidence="8">
    <location>
        <begin position="20"/>
        <end position="249"/>
    </location>
</feature>
<keyword evidence="2" id="KW-1003">Cell membrane</keyword>
<comment type="caution">
    <text evidence="9">The sequence shown here is derived from an EMBL/GenBank/DDBJ whole genome shotgun (WGS) entry which is preliminary data.</text>
</comment>
<evidence type="ECO:0000256" key="1">
    <source>
        <dbReference type="ARBA" id="ARBA00004651"/>
    </source>
</evidence>
<keyword evidence="10" id="KW-1185">Reference proteome</keyword>
<keyword evidence="5 6" id="KW-0472">Membrane</keyword>
<dbReference type="EMBL" id="JARFVB010000001">
    <property type="protein sequence ID" value="MDF0714878.1"/>
    <property type="molecule type" value="Genomic_DNA"/>
</dbReference>